<dbReference type="PANTHER" id="PTHR43547:SF2">
    <property type="entry name" value="HYBRID SIGNAL TRANSDUCTION HISTIDINE KINASE C"/>
    <property type="match status" value="1"/>
</dbReference>
<dbReference type="PANTHER" id="PTHR43547">
    <property type="entry name" value="TWO-COMPONENT HISTIDINE KINASE"/>
    <property type="match status" value="1"/>
</dbReference>
<dbReference type="EC" id="2.7.13.3" evidence="2"/>
<dbReference type="SMART" id="SM00388">
    <property type="entry name" value="HisKA"/>
    <property type="match status" value="1"/>
</dbReference>
<dbReference type="InterPro" id="IPR036890">
    <property type="entry name" value="HATPase_C_sf"/>
</dbReference>
<dbReference type="RefSeq" id="WP_190440040.1">
    <property type="nucleotide sequence ID" value="NZ_JAMPKM010000014.1"/>
</dbReference>
<dbReference type="PROSITE" id="PS50110">
    <property type="entry name" value="RESPONSE_REGULATORY"/>
    <property type="match status" value="1"/>
</dbReference>
<dbReference type="PROSITE" id="PS50109">
    <property type="entry name" value="HIS_KIN"/>
    <property type="match status" value="1"/>
</dbReference>
<feature type="domain" description="Histidine kinase" evidence="7">
    <location>
        <begin position="143"/>
        <end position="364"/>
    </location>
</feature>
<evidence type="ECO:0000313" key="9">
    <source>
        <dbReference type="EMBL" id="MEP0819374.1"/>
    </source>
</evidence>
<feature type="modified residue" description="4-aspartylphosphate" evidence="6">
    <location>
        <position position="52"/>
    </location>
</feature>
<dbReference type="Gene3D" id="3.40.50.2300">
    <property type="match status" value="1"/>
</dbReference>
<dbReference type="CDD" id="cd00075">
    <property type="entry name" value="HATPase"/>
    <property type="match status" value="1"/>
</dbReference>
<dbReference type="SMART" id="SM00387">
    <property type="entry name" value="HATPase_c"/>
    <property type="match status" value="1"/>
</dbReference>
<dbReference type="SUPFAM" id="SSF55874">
    <property type="entry name" value="ATPase domain of HSP90 chaperone/DNA topoisomerase II/histidine kinase"/>
    <property type="match status" value="1"/>
</dbReference>
<dbReference type="Pfam" id="PF02518">
    <property type="entry name" value="HATPase_c"/>
    <property type="match status" value="1"/>
</dbReference>
<evidence type="ECO:0000256" key="2">
    <source>
        <dbReference type="ARBA" id="ARBA00012438"/>
    </source>
</evidence>
<dbReference type="SUPFAM" id="SSF47384">
    <property type="entry name" value="Homodimeric domain of signal transducing histidine kinase"/>
    <property type="match status" value="1"/>
</dbReference>
<keyword evidence="3 6" id="KW-0597">Phosphoprotein</keyword>
<evidence type="ECO:0000256" key="1">
    <source>
        <dbReference type="ARBA" id="ARBA00000085"/>
    </source>
</evidence>
<organism evidence="9 10">
    <name type="scientific">Trichocoleus desertorum GB2-A4</name>
    <dbReference type="NCBI Taxonomy" id="2933944"/>
    <lineage>
        <taxon>Bacteria</taxon>
        <taxon>Bacillati</taxon>
        <taxon>Cyanobacteriota</taxon>
        <taxon>Cyanophyceae</taxon>
        <taxon>Leptolyngbyales</taxon>
        <taxon>Trichocoleusaceae</taxon>
        <taxon>Trichocoleus</taxon>
    </lineage>
</organism>
<dbReference type="InterPro" id="IPR004358">
    <property type="entry name" value="Sig_transdc_His_kin-like_C"/>
</dbReference>
<dbReference type="InterPro" id="IPR003594">
    <property type="entry name" value="HATPase_dom"/>
</dbReference>
<keyword evidence="10" id="KW-1185">Reference proteome</keyword>
<evidence type="ECO:0000256" key="5">
    <source>
        <dbReference type="ARBA" id="ARBA00023012"/>
    </source>
</evidence>
<dbReference type="InterPro" id="IPR036097">
    <property type="entry name" value="HisK_dim/P_sf"/>
</dbReference>
<accession>A0ABV0JC52</accession>
<name>A0ABV0JC52_9CYAN</name>
<reference evidence="9 10" key="1">
    <citation type="submission" date="2022-04" db="EMBL/GenBank/DDBJ databases">
        <title>Positive selection, recombination, and allopatry shape intraspecific diversity of widespread and dominant cyanobacteria.</title>
        <authorList>
            <person name="Wei J."/>
            <person name="Shu W."/>
            <person name="Hu C."/>
        </authorList>
    </citation>
    <scope>NUCLEOTIDE SEQUENCE [LARGE SCALE GENOMIC DNA]</scope>
    <source>
        <strain evidence="9 10">GB2-A4</strain>
    </source>
</reference>
<evidence type="ECO:0000256" key="4">
    <source>
        <dbReference type="ARBA" id="ARBA00022777"/>
    </source>
</evidence>
<dbReference type="PRINTS" id="PR00344">
    <property type="entry name" value="BCTRLSENSOR"/>
</dbReference>
<dbReference type="Gene3D" id="3.30.565.10">
    <property type="entry name" value="Histidine kinase-like ATPase, C-terminal domain"/>
    <property type="match status" value="1"/>
</dbReference>
<dbReference type="Pfam" id="PF00072">
    <property type="entry name" value="Response_reg"/>
    <property type="match status" value="1"/>
</dbReference>
<evidence type="ECO:0000256" key="3">
    <source>
        <dbReference type="ARBA" id="ARBA00022553"/>
    </source>
</evidence>
<dbReference type="Proteomes" id="UP001464891">
    <property type="component" value="Unassembled WGS sequence"/>
</dbReference>
<dbReference type="CDD" id="cd00082">
    <property type="entry name" value="HisKA"/>
    <property type="match status" value="1"/>
</dbReference>
<dbReference type="Pfam" id="PF00512">
    <property type="entry name" value="HisKA"/>
    <property type="match status" value="1"/>
</dbReference>
<keyword evidence="5" id="KW-0902">Two-component regulatory system</keyword>
<proteinExistence type="predicted"/>
<feature type="domain" description="Response regulatory" evidence="8">
    <location>
        <begin position="3"/>
        <end position="119"/>
    </location>
</feature>
<dbReference type="SMART" id="SM00448">
    <property type="entry name" value="REC"/>
    <property type="match status" value="1"/>
</dbReference>
<dbReference type="InterPro" id="IPR011006">
    <property type="entry name" value="CheY-like_superfamily"/>
</dbReference>
<dbReference type="SUPFAM" id="SSF52172">
    <property type="entry name" value="CheY-like"/>
    <property type="match status" value="1"/>
</dbReference>
<dbReference type="EMBL" id="JAMPKM010000014">
    <property type="protein sequence ID" value="MEP0819374.1"/>
    <property type="molecule type" value="Genomic_DNA"/>
</dbReference>
<dbReference type="InterPro" id="IPR001789">
    <property type="entry name" value="Sig_transdc_resp-reg_receiver"/>
</dbReference>
<dbReference type="CDD" id="cd17574">
    <property type="entry name" value="REC_OmpR"/>
    <property type="match status" value="1"/>
</dbReference>
<gene>
    <name evidence="9" type="ORF">NC998_19935</name>
</gene>
<dbReference type="Gene3D" id="1.10.287.130">
    <property type="match status" value="1"/>
</dbReference>
<evidence type="ECO:0000259" key="8">
    <source>
        <dbReference type="PROSITE" id="PS50110"/>
    </source>
</evidence>
<comment type="caution">
    <text evidence="9">The sequence shown here is derived from an EMBL/GenBank/DDBJ whole genome shotgun (WGS) entry which is preliminary data.</text>
</comment>
<keyword evidence="4" id="KW-0808">Transferase</keyword>
<protein>
    <recommendedName>
        <fullName evidence="2">histidine kinase</fullName>
        <ecNumber evidence="2">2.7.13.3</ecNumber>
    </recommendedName>
</protein>
<dbReference type="InterPro" id="IPR005467">
    <property type="entry name" value="His_kinase_dom"/>
</dbReference>
<dbReference type="InterPro" id="IPR003661">
    <property type="entry name" value="HisK_dim/P_dom"/>
</dbReference>
<evidence type="ECO:0000259" key="7">
    <source>
        <dbReference type="PROSITE" id="PS50109"/>
    </source>
</evidence>
<sequence>MKKILVIEDERDVRDVILDILDAEEFDALGAENGLVGVQLAQEKAPDLIICDVMMPELDGLGVLAALRKHPETAAIPFVFLTAKASKDDFRQGMELGADDYLTKPFTRSQLLKTISTRLEKQAVVDERVQQKLEDVRSTITLALPHELITPLNAIAGLSSVLMNECSLMEQAEIVEVAEDIHNSTQTLHRLVQNFLLYAQLELLVKSPERIKALRKGITHSVSMLVSDWVTQKAQEMNRATDLQLELKDAVVQVAQAKLKKIVDELVDNACKFSPSGTPIRILSRCNEHTFILYVIDQGRGMTPEQIENVGAYVQFERKLYEQKGSGLGLAIAKRLAELQGGELGIESIPGKQTTVRVVLPLAQD</sequence>
<comment type="catalytic activity">
    <reaction evidence="1">
        <text>ATP + protein L-histidine = ADP + protein N-phospho-L-histidine.</text>
        <dbReference type="EC" id="2.7.13.3"/>
    </reaction>
</comment>
<evidence type="ECO:0000313" key="10">
    <source>
        <dbReference type="Proteomes" id="UP001464891"/>
    </source>
</evidence>
<keyword evidence="4" id="KW-0418">Kinase</keyword>
<evidence type="ECO:0000256" key="6">
    <source>
        <dbReference type="PROSITE-ProRule" id="PRU00169"/>
    </source>
</evidence>